<dbReference type="SUPFAM" id="SSF54285">
    <property type="entry name" value="MoaD/ThiS"/>
    <property type="match status" value="1"/>
</dbReference>
<dbReference type="EMBL" id="UOFS01000044">
    <property type="protein sequence ID" value="VAX00588.1"/>
    <property type="molecule type" value="Genomic_DNA"/>
</dbReference>
<dbReference type="HAMAP" id="MF_00460">
    <property type="entry name" value="UPF0125_RnfH"/>
    <property type="match status" value="1"/>
</dbReference>
<dbReference type="PANTHER" id="PTHR37483">
    <property type="entry name" value="UPF0125 PROTEIN RATB"/>
    <property type="match status" value="1"/>
</dbReference>
<organism evidence="3">
    <name type="scientific">hydrothermal vent metagenome</name>
    <dbReference type="NCBI Taxonomy" id="652676"/>
    <lineage>
        <taxon>unclassified sequences</taxon>
        <taxon>metagenomes</taxon>
        <taxon>ecological metagenomes</taxon>
    </lineage>
</organism>
<dbReference type="PANTHER" id="PTHR37483:SF1">
    <property type="entry name" value="UPF0125 PROTEIN RATB"/>
    <property type="match status" value="1"/>
</dbReference>
<comment type="similarity">
    <text evidence="1">Belongs to the UPF0125 (RnfH) family.</text>
</comment>
<dbReference type="InterPro" id="IPR037021">
    <property type="entry name" value="RnfH_sf"/>
</dbReference>
<dbReference type="InterPro" id="IPR005346">
    <property type="entry name" value="RnfH"/>
</dbReference>
<dbReference type="Pfam" id="PF03658">
    <property type="entry name" value="Ub-RnfH"/>
    <property type="match status" value="1"/>
</dbReference>
<protein>
    <submittedName>
        <fullName evidence="3">UPF0125 protein RatB</fullName>
    </submittedName>
</protein>
<accession>A0A3B1AMB7</accession>
<proteinExistence type="inferred from homology"/>
<name>A0A3B1AMB7_9ZZZZ</name>
<sequence length="111" mass="12620">MLDSENDQSHFIKIEVAYALPNKQVILTEKVSPETSIEEAIHLSGVLEQFPEIDLSTNKVGVFGKLKKLDSSLLENDRIEIYRALIADPKESRRKRAAKKDKVKSDKEPEK</sequence>
<evidence type="ECO:0000256" key="1">
    <source>
        <dbReference type="ARBA" id="ARBA00010645"/>
    </source>
</evidence>
<dbReference type="AlphaFoldDB" id="A0A3B1AMB7"/>
<dbReference type="InterPro" id="IPR016155">
    <property type="entry name" value="Mopterin_synth/thiamin_S_b"/>
</dbReference>
<dbReference type="Gene3D" id="3.10.20.280">
    <property type="entry name" value="RnfH-like"/>
    <property type="match status" value="1"/>
</dbReference>
<feature type="compositionally biased region" description="Basic residues" evidence="2">
    <location>
        <begin position="92"/>
        <end position="102"/>
    </location>
</feature>
<evidence type="ECO:0000313" key="3">
    <source>
        <dbReference type="EMBL" id="VAX00588.1"/>
    </source>
</evidence>
<evidence type="ECO:0000256" key="2">
    <source>
        <dbReference type="SAM" id="MobiDB-lite"/>
    </source>
</evidence>
<feature type="region of interest" description="Disordered" evidence="2">
    <location>
        <begin position="92"/>
        <end position="111"/>
    </location>
</feature>
<reference evidence="3" key="1">
    <citation type="submission" date="2018-06" db="EMBL/GenBank/DDBJ databases">
        <authorList>
            <person name="Zhirakovskaya E."/>
        </authorList>
    </citation>
    <scope>NUCLEOTIDE SEQUENCE</scope>
</reference>
<gene>
    <name evidence="3" type="ORF">MNBD_GAMMA22-3003</name>
</gene>
<dbReference type="NCBIfam" id="NF002490">
    <property type="entry name" value="PRK01777.1"/>
    <property type="match status" value="1"/>
</dbReference>